<gene>
    <name evidence="1" type="ORF">GCM10009754_06040</name>
</gene>
<protein>
    <recommendedName>
        <fullName evidence="3">Nucleotidyl transferase AbiEii toxin, Type IV TA system</fullName>
    </recommendedName>
</protein>
<dbReference type="RefSeq" id="WP_344413080.1">
    <property type="nucleotide sequence ID" value="NZ_BAAANN010000002.1"/>
</dbReference>
<dbReference type="Proteomes" id="UP001501116">
    <property type="component" value="Unassembled WGS sequence"/>
</dbReference>
<sequence length="250" mass="27494">MLDPDEESAIAERFGVARAQVRRDHLISHLLAVLSANLADEVLFFGGTALSRSFAPGGRLSEDIDLIALTSRGQVAAALDHAVRRGTRREFPGLTWEPALTDVRDVDPAVIRLPDGTTVRVQLLGRTGYPPWPTERRDLVQRYSDATAASLTIPAIESFAAWKTAAWVDRAAPRDLFDLWLLAGLGALDQRAGALFKRFGPVNRLPGPEMFTSGVDEERWRRELSGQTRLTVTAEEARTTVAAAWARLAR</sequence>
<reference evidence="2" key="1">
    <citation type="journal article" date="2019" name="Int. J. Syst. Evol. Microbiol.">
        <title>The Global Catalogue of Microorganisms (GCM) 10K type strain sequencing project: providing services to taxonomists for standard genome sequencing and annotation.</title>
        <authorList>
            <consortium name="The Broad Institute Genomics Platform"/>
            <consortium name="The Broad Institute Genome Sequencing Center for Infectious Disease"/>
            <person name="Wu L."/>
            <person name="Ma J."/>
        </authorList>
    </citation>
    <scope>NUCLEOTIDE SEQUENCE [LARGE SCALE GENOMIC DNA]</scope>
    <source>
        <strain evidence="2">JCM 14545</strain>
    </source>
</reference>
<name>A0ABP5BE00_9PSEU</name>
<evidence type="ECO:0000313" key="2">
    <source>
        <dbReference type="Proteomes" id="UP001501116"/>
    </source>
</evidence>
<evidence type="ECO:0008006" key="3">
    <source>
        <dbReference type="Google" id="ProtNLM"/>
    </source>
</evidence>
<evidence type="ECO:0000313" key="1">
    <source>
        <dbReference type="EMBL" id="GAA1941501.1"/>
    </source>
</evidence>
<accession>A0ABP5BE00</accession>
<dbReference type="Gene3D" id="3.10.450.620">
    <property type="entry name" value="JHP933, nucleotidyltransferase-like core domain"/>
    <property type="match status" value="1"/>
</dbReference>
<dbReference type="InterPro" id="IPR014942">
    <property type="entry name" value="AbiEii"/>
</dbReference>
<dbReference type="EMBL" id="BAAANN010000002">
    <property type="protein sequence ID" value="GAA1941501.1"/>
    <property type="molecule type" value="Genomic_DNA"/>
</dbReference>
<comment type="caution">
    <text evidence="1">The sequence shown here is derived from an EMBL/GenBank/DDBJ whole genome shotgun (WGS) entry which is preliminary data.</text>
</comment>
<dbReference type="Pfam" id="PF08843">
    <property type="entry name" value="AbiEii"/>
    <property type="match status" value="1"/>
</dbReference>
<organism evidence="1 2">
    <name type="scientific">Amycolatopsis minnesotensis</name>
    <dbReference type="NCBI Taxonomy" id="337894"/>
    <lineage>
        <taxon>Bacteria</taxon>
        <taxon>Bacillati</taxon>
        <taxon>Actinomycetota</taxon>
        <taxon>Actinomycetes</taxon>
        <taxon>Pseudonocardiales</taxon>
        <taxon>Pseudonocardiaceae</taxon>
        <taxon>Amycolatopsis</taxon>
    </lineage>
</organism>
<keyword evidence="2" id="KW-1185">Reference proteome</keyword>
<proteinExistence type="predicted"/>